<proteinExistence type="predicted"/>
<dbReference type="RefSeq" id="WP_188720382.1">
    <property type="nucleotide sequence ID" value="NZ_BMIF01000003.1"/>
</dbReference>
<dbReference type="Pfam" id="PF04237">
    <property type="entry name" value="YjbR"/>
    <property type="match status" value="1"/>
</dbReference>
<accession>A0A916RN18</accession>
<dbReference type="Gene3D" id="3.90.1150.30">
    <property type="match status" value="1"/>
</dbReference>
<gene>
    <name evidence="1" type="ORF">GCM10011385_15500</name>
</gene>
<dbReference type="SUPFAM" id="SSF142906">
    <property type="entry name" value="YjbR-like"/>
    <property type="match status" value="1"/>
</dbReference>
<protein>
    <recommendedName>
        <fullName evidence="3">MmcQ/YjbR family DNA-binding protein</fullName>
    </recommendedName>
</protein>
<dbReference type="InterPro" id="IPR007351">
    <property type="entry name" value="YjbR"/>
</dbReference>
<dbReference type="Proteomes" id="UP000636264">
    <property type="component" value="Unassembled WGS sequence"/>
</dbReference>
<dbReference type="EMBL" id="BMIF01000003">
    <property type="protein sequence ID" value="GGA62595.1"/>
    <property type="molecule type" value="Genomic_DNA"/>
</dbReference>
<evidence type="ECO:0000313" key="1">
    <source>
        <dbReference type="EMBL" id="GGA62595.1"/>
    </source>
</evidence>
<dbReference type="PANTHER" id="PTHR35145">
    <property type="entry name" value="CYTOPLASMIC PROTEIN-RELATED"/>
    <property type="match status" value="1"/>
</dbReference>
<evidence type="ECO:0008006" key="3">
    <source>
        <dbReference type="Google" id="ProtNLM"/>
    </source>
</evidence>
<reference evidence="1" key="1">
    <citation type="journal article" date="2014" name="Int. J. Syst. Evol. Microbiol.">
        <title>Complete genome sequence of Corynebacterium casei LMG S-19264T (=DSM 44701T), isolated from a smear-ripened cheese.</title>
        <authorList>
            <consortium name="US DOE Joint Genome Institute (JGI-PGF)"/>
            <person name="Walter F."/>
            <person name="Albersmeier A."/>
            <person name="Kalinowski J."/>
            <person name="Ruckert C."/>
        </authorList>
    </citation>
    <scope>NUCLEOTIDE SEQUENCE</scope>
    <source>
        <strain evidence="1">CGMCC 1.15320</strain>
    </source>
</reference>
<sequence length="123" mass="13910">MTLDEYNRFCASLPQATHVVQWGDAHVWKVGGKVFVLGRERGEGEPEMAISFKCSPMAYELLSEQPGLRPAPYLASRGLKWIQRYSGESMDDQTLCDYLAASYRLVVAGLSRKLRRELNIDPD</sequence>
<evidence type="ECO:0000313" key="2">
    <source>
        <dbReference type="Proteomes" id="UP000636264"/>
    </source>
</evidence>
<dbReference type="InterPro" id="IPR058532">
    <property type="entry name" value="YjbR/MT2646/Rv2570-like"/>
</dbReference>
<comment type="caution">
    <text evidence="1">The sequence shown here is derived from an EMBL/GenBank/DDBJ whole genome shotgun (WGS) entry which is preliminary data.</text>
</comment>
<organism evidence="1 2">
    <name type="scientific">Nitratireductor aestuarii</name>
    <dbReference type="NCBI Taxonomy" id="1735103"/>
    <lineage>
        <taxon>Bacteria</taxon>
        <taxon>Pseudomonadati</taxon>
        <taxon>Pseudomonadota</taxon>
        <taxon>Alphaproteobacteria</taxon>
        <taxon>Hyphomicrobiales</taxon>
        <taxon>Phyllobacteriaceae</taxon>
        <taxon>Nitratireductor</taxon>
    </lineage>
</organism>
<keyword evidence="2" id="KW-1185">Reference proteome</keyword>
<dbReference type="InterPro" id="IPR038056">
    <property type="entry name" value="YjbR-like_sf"/>
</dbReference>
<dbReference type="PANTHER" id="PTHR35145:SF1">
    <property type="entry name" value="CYTOPLASMIC PROTEIN"/>
    <property type="match status" value="1"/>
</dbReference>
<dbReference type="AlphaFoldDB" id="A0A916RN18"/>
<name>A0A916RN18_9HYPH</name>
<reference evidence="1" key="2">
    <citation type="submission" date="2020-09" db="EMBL/GenBank/DDBJ databases">
        <authorList>
            <person name="Sun Q."/>
            <person name="Zhou Y."/>
        </authorList>
    </citation>
    <scope>NUCLEOTIDE SEQUENCE</scope>
    <source>
        <strain evidence="1">CGMCC 1.15320</strain>
    </source>
</reference>